<organism evidence="1 2">
    <name type="scientific">Arabidopsis thaliana</name>
    <name type="common">Mouse-ear cress</name>
    <dbReference type="NCBI Taxonomy" id="3702"/>
    <lineage>
        <taxon>Eukaryota</taxon>
        <taxon>Viridiplantae</taxon>
        <taxon>Streptophyta</taxon>
        <taxon>Embryophyta</taxon>
        <taxon>Tracheophyta</taxon>
        <taxon>Spermatophyta</taxon>
        <taxon>Magnoliopsida</taxon>
        <taxon>eudicotyledons</taxon>
        <taxon>Gunneridae</taxon>
        <taxon>Pentapetalae</taxon>
        <taxon>rosids</taxon>
        <taxon>malvids</taxon>
        <taxon>Brassicales</taxon>
        <taxon>Brassicaceae</taxon>
        <taxon>Camelineae</taxon>
        <taxon>Arabidopsis</taxon>
    </lineage>
</organism>
<evidence type="ECO:0000313" key="2">
    <source>
        <dbReference type="Proteomes" id="UP000434276"/>
    </source>
</evidence>
<dbReference type="AlphaFoldDB" id="A0A5S9WXV4"/>
<sequence length="73" mass="8181">MSEFLSLGFFKDRELNPCSTVRFEKQIVEVVTFPSSFGISVFEVLTEVSVNWIALMASPSRALSVKVHGTRVK</sequence>
<accession>A0A5S9WXV4</accession>
<dbReference type="EMBL" id="CACSHJ010000088">
    <property type="protein sequence ID" value="CAA0360561.1"/>
    <property type="molecule type" value="Genomic_DNA"/>
</dbReference>
<gene>
    <name evidence="1" type="ORF">C24_LOCUS7621</name>
</gene>
<name>A0A5S9WXV4_ARATH</name>
<dbReference type="Proteomes" id="UP000434276">
    <property type="component" value="Unassembled WGS sequence"/>
</dbReference>
<protein>
    <submittedName>
        <fullName evidence="1">Uncharacterized protein</fullName>
    </submittedName>
</protein>
<reference evidence="1 2" key="1">
    <citation type="submission" date="2019-12" db="EMBL/GenBank/DDBJ databases">
        <authorList>
            <person name="Jiao W.-B."/>
            <person name="Schneeberger K."/>
        </authorList>
    </citation>
    <scope>NUCLEOTIDE SEQUENCE [LARGE SCALE GENOMIC DNA]</scope>
    <source>
        <strain evidence="2">cv. C24</strain>
    </source>
</reference>
<proteinExistence type="predicted"/>
<evidence type="ECO:0000313" key="1">
    <source>
        <dbReference type="EMBL" id="CAA0360561.1"/>
    </source>
</evidence>